<proteinExistence type="predicted"/>
<name>A0A015L6Z4_RHIIW</name>
<dbReference type="AlphaFoldDB" id="A0A015L6Z4"/>
<evidence type="ECO:0000313" key="1">
    <source>
        <dbReference type="EMBL" id="EXX50568.1"/>
    </source>
</evidence>
<organism evidence="1 2">
    <name type="scientific">Rhizophagus irregularis (strain DAOM 197198w)</name>
    <name type="common">Glomus intraradices</name>
    <dbReference type="NCBI Taxonomy" id="1432141"/>
    <lineage>
        <taxon>Eukaryota</taxon>
        <taxon>Fungi</taxon>
        <taxon>Fungi incertae sedis</taxon>
        <taxon>Mucoromycota</taxon>
        <taxon>Glomeromycotina</taxon>
        <taxon>Glomeromycetes</taxon>
        <taxon>Glomerales</taxon>
        <taxon>Glomeraceae</taxon>
        <taxon>Rhizophagus</taxon>
    </lineage>
</organism>
<dbReference type="OrthoDB" id="2311418at2759"/>
<evidence type="ECO:0000313" key="2">
    <source>
        <dbReference type="Proteomes" id="UP000022910"/>
    </source>
</evidence>
<dbReference type="Proteomes" id="UP000022910">
    <property type="component" value="Unassembled WGS sequence"/>
</dbReference>
<sequence>MSTSINQTTVATIVQRRPLIKGRFYHSSTNEKIFEKIFLVTFKIVRDDLSYDHNDPDDNLEYDHEFFYQYLTTNYYVRCKFISHSAVLDLLNYEYDVNTLYNEPPLTPSQKYILEQSLMVELYLRVSKETDEIIVGTVQD</sequence>
<dbReference type="HOGENOM" id="CLU_1907766_0_0_1"/>
<protein>
    <submittedName>
        <fullName evidence="1">Uncharacterized protein</fullName>
    </submittedName>
</protein>
<dbReference type="EMBL" id="JEMT01029891">
    <property type="protein sequence ID" value="EXX50568.1"/>
    <property type="molecule type" value="Genomic_DNA"/>
</dbReference>
<comment type="caution">
    <text evidence="1">The sequence shown here is derived from an EMBL/GenBank/DDBJ whole genome shotgun (WGS) entry which is preliminary data.</text>
</comment>
<reference evidence="1 2" key="1">
    <citation type="submission" date="2014-02" db="EMBL/GenBank/DDBJ databases">
        <title>Single nucleus genome sequencing reveals high similarity among nuclei of an endomycorrhizal fungus.</title>
        <authorList>
            <person name="Lin K."/>
            <person name="Geurts R."/>
            <person name="Zhang Z."/>
            <person name="Limpens E."/>
            <person name="Saunders D.G."/>
            <person name="Mu D."/>
            <person name="Pang E."/>
            <person name="Cao H."/>
            <person name="Cha H."/>
            <person name="Lin T."/>
            <person name="Zhou Q."/>
            <person name="Shang Y."/>
            <person name="Li Y."/>
            <person name="Ivanov S."/>
            <person name="Sharma T."/>
            <person name="Velzen R.V."/>
            <person name="Ruijter N.D."/>
            <person name="Aanen D.K."/>
            <person name="Win J."/>
            <person name="Kamoun S."/>
            <person name="Bisseling T."/>
            <person name="Huang S."/>
        </authorList>
    </citation>
    <scope>NUCLEOTIDE SEQUENCE [LARGE SCALE GENOMIC DNA]</scope>
    <source>
        <strain evidence="2">DAOM197198w</strain>
    </source>
</reference>
<accession>A0A015L6Z4</accession>
<keyword evidence="2" id="KW-1185">Reference proteome</keyword>
<gene>
    <name evidence="1" type="ORF">RirG_269550</name>
</gene>